<dbReference type="GO" id="GO:0005634">
    <property type="term" value="C:nucleus"/>
    <property type="evidence" value="ECO:0007669"/>
    <property type="project" value="UniProtKB-SubCell"/>
</dbReference>
<sequence length="261" mass="29569">MAVPSETVMNTNLDDPVTKAVVDNIMGNLPTKKPLVRCEDCDLSFTSQAVLDTHLQGARHAKQVRSKNIMATLEETKISFSKDEETNGLKCNVCNVCLNSIQQLQTHLNGTRHKKKLMRGNNKAYMVRKTLPYGLKTNRFMYLDKIEKNTVNFSASEWDGKEVVTQGPSLKSTGSAQQSVPVKRSLHTCEICNKFFNSPSQYTVHMNSEKHADKVKRSRDPNKGFLPYPYRRKAKRNIASRNQISSLSNSFVSNPYFTYQP</sequence>
<keyword evidence="4 7" id="KW-0863">Zinc-finger</keyword>
<dbReference type="SUPFAM" id="SSF57667">
    <property type="entry name" value="beta-beta-alpha zinc fingers"/>
    <property type="match status" value="3"/>
</dbReference>
<dbReference type="AlphaFoldDB" id="A0A4S2JMM5"/>
<dbReference type="Proteomes" id="UP000310200">
    <property type="component" value="Unassembled WGS sequence"/>
</dbReference>
<evidence type="ECO:0000256" key="3">
    <source>
        <dbReference type="ARBA" id="ARBA00022737"/>
    </source>
</evidence>
<name>A0A4S2JMM5_9HYME</name>
<dbReference type="PANTHER" id="PTHR46144">
    <property type="entry name" value="ZINC FINGER PROTEIN 385B-LIKE"/>
    <property type="match status" value="1"/>
</dbReference>
<feature type="domain" description="C2H2-type" evidence="9">
    <location>
        <begin position="36"/>
        <end position="65"/>
    </location>
</feature>
<dbReference type="InterPro" id="IPR022755">
    <property type="entry name" value="Znf_C2H2_jaz"/>
</dbReference>
<evidence type="ECO:0000256" key="5">
    <source>
        <dbReference type="ARBA" id="ARBA00022833"/>
    </source>
</evidence>
<keyword evidence="6" id="KW-0539">Nucleus</keyword>
<dbReference type="Pfam" id="PF12171">
    <property type="entry name" value="zf-C2H2_jaz"/>
    <property type="match status" value="1"/>
</dbReference>
<comment type="caution">
    <text evidence="10">The sequence shown here is derived from an EMBL/GenBank/DDBJ whole genome shotgun (WGS) entry which is preliminary data.</text>
</comment>
<evidence type="ECO:0000313" key="11">
    <source>
        <dbReference type="Proteomes" id="UP000310200"/>
    </source>
</evidence>
<keyword evidence="3" id="KW-0677">Repeat</keyword>
<gene>
    <name evidence="10" type="ORF">DBV15_05836</name>
</gene>
<dbReference type="SMART" id="SM00355">
    <property type="entry name" value="ZnF_C2H2"/>
    <property type="match status" value="3"/>
</dbReference>
<evidence type="ECO:0000256" key="1">
    <source>
        <dbReference type="ARBA" id="ARBA00004123"/>
    </source>
</evidence>
<dbReference type="SMART" id="SM00451">
    <property type="entry name" value="ZnF_U1"/>
    <property type="match status" value="3"/>
</dbReference>
<evidence type="ECO:0000259" key="9">
    <source>
        <dbReference type="PROSITE" id="PS50157"/>
    </source>
</evidence>
<comment type="subcellular location">
    <subcellularLocation>
        <location evidence="1">Nucleus</location>
    </subcellularLocation>
</comment>
<dbReference type="Gene3D" id="3.30.160.60">
    <property type="entry name" value="Classic Zinc Finger"/>
    <property type="match status" value="3"/>
</dbReference>
<keyword evidence="11" id="KW-1185">Reference proteome</keyword>
<proteinExistence type="predicted"/>
<evidence type="ECO:0000256" key="7">
    <source>
        <dbReference type="PROSITE-ProRule" id="PRU00042"/>
    </source>
</evidence>
<dbReference type="STRING" id="300112.A0A4S2JMM5"/>
<dbReference type="InterPro" id="IPR036236">
    <property type="entry name" value="Znf_C2H2_sf"/>
</dbReference>
<evidence type="ECO:0000256" key="4">
    <source>
        <dbReference type="ARBA" id="ARBA00022771"/>
    </source>
</evidence>
<protein>
    <recommendedName>
        <fullName evidence="9">C2H2-type domain-containing protein</fullName>
    </recommendedName>
</protein>
<dbReference type="InterPro" id="IPR051868">
    <property type="entry name" value="ZN346_ZMAT4"/>
</dbReference>
<keyword evidence="2" id="KW-0479">Metal-binding</keyword>
<dbReference type="EMBL" id="QBLH01003605">
    <property type="protein sequence ID" value="TGZ37120.1"/>
    <property type="molecule type" value="Genomic_DNA"/>
</dbReference>
<dbReference type="PANTHER" id="PTHR46144:SF6">
    <property type="entry name" value="C2H2-TYPE DOMAIN-CONTAINING PROTEIN"/>
    <property type="match status" value="1"/>
</dbReference>
<dbReference type="GO" id="GO:0003676">
    <property type="term" value="F:nucleic acid binding"/>
    <property type="evidence" value="ECO:0007669"/>
    <property type="project" value="InterPro"/>
</dbReference>
<evidence type="ECO:0000256" key="2">
    <source>
        <dbReference type="ARBA" id="ARBA00022723"/>
    </source>
</evidence>
<dbReference type="PROSITE" id="PS00028">
    <property type="entry name" value="ZINC_FINGER_C2H2_1"/>
    <property type="match status" value="3"/>
</dbReference>
<accession>A0A4S2JMM5</accession>
<evidence type="ECO:0000313" key="10">
    <source>
        <dbReference type="EMBL" id="TGZ37120.1"/>
    </source>
</evidence>
<evidence type="ECO:0000256" key="8">
    <source>
        <dbReference type="SAM" id="MobiDB-lite"/>
    </source>
</evidence>
<feature type="domain" description="C2H2-type" evidence="9">
    <location>
        <begin position="187"/>
        <end position="216"/>
    </location>
</feature>
<feature type="region of interest" description="Disordered" evidence="8">
    <location>
        <begin position="208"/>
        <end position="232"/>
    </location>
</feature>
<keyword evidence="5" id="KW-0862">Zinc</keyword>
<dbReference type="Pfam" id="PF12874">
    <property type="entry name" value="zf-met"/>
    <property type="match status" value="2"/>
</dbReference>
<dbReference type="PROSITE" id="PS50157">
    <property type="entry name" value="ZINC_FINGER_C2H2_2"/>
    <property type="match status" value="2"/>
</dbReference>
<dbReference type="InterPro" id="IPR013087">
    <property type="entry name" value="Znf_C2H2_type"/>
</dbReference>
<evidence type="ECO:0000256" key="6">
    <source>
        <dbReference type="ARBA" id="ARBA00023242"/>
    </source>
</evidence>
<dbReference type="GO" id="GO:0008270">
    <property type="term" value="F:zinc ion binding"/>
    <property type="evidence" value="ECO:0007669"/>
    <property type="project" value="UniProtKB-KW"/>
</dbReference>
<dbReference type="InterPro" id="IPR003604">
    <property type="entry name" value="Matrin/U1-like-C_Znf_C2H2"/>
</dbReference>
<organism evidence="10 11">
    <name type="scientific">Temnothorax longispinosus</name>
    <dbReference type="NCBI Taxonomy" id="300112"/>
    <lineage>
        <taxon>Eukaryota</taxon>
        <taxon>Metazoa</taxon>
        <taxon>Ecdysozoa</taxon>
        <taxon>Arthropoda</taxon>
        <taxon>Hexapoda</taxon>
        <taxon>Insecta</taxon>
        <taxon>Pterygota</taxon>
        <taxon>Neoptera</taxon>
        <taxon>Endopterygota</taxon>
        <taxon>Hymenoptera</taxon>
        <taxon>Apocrita</taxon>
        <taxon>Aculeata</taxon>
        <taxon>Formicoidea</taxon>
        <taxon>Formicidae</taxon>
        <taxon>Myrmicinae</taxon>
        <taxon>Temnothorax</taxon>
    </lineage>
</organism>
<reference evidence="10 11" key="1">
    <citation type="journal article" date="2019" name="Philos. Trans. R. Soc. Lond., B, Biol. Sci.">
        <title>Ant behaviour and brain gene expression of defending hosts depend on the ecological success of the intruding social parasite.</title>
        <authorList>
            <person name="Kaur R."/>
            <person name="Stoldt M."/>
            <person name="Jongepier E."/>
            <person name="Feldmeyer B."/>
            <person name="Menzel F."/>
            <person name="Bornberg-Bauer E."/>
            <person name="Foitzik S."/>
        </authorList>
    </citation>
    <scope>NUCLEOTIDE SEQUENCE [LARGE SCALE GENOMIC DNA]</scope>
    <source>
        <tissue evidence="10">Whole body</tissue>
    </source>
</reference>